<dbReference type="CDD" id="cd03801">
    <property type="entry name" value="GT4_PimA-like"/>
    <property type="match status" value="1"/>
</dbReference>
<reference evidence="5" key="1">
    <citation type="submission" date="2017-02" db="EMBL/GenBank/DDBJ databases">
        <authorList>
            <person name="Varghese N."/>
            <person name="Submissions S."/>
        </authorList>
    </citation>
    <scope>NUCLEOTIDE SEQUENCE [LARGE SCALE GENOMIC DNA]</scope>
    <source>
        <strain evidence="5">DSM 23405</strain>
    </source>
</reference>
<feature type="domain" description="Glycosyl transferase family 1" evidence="2">
    <location>
        <begin position="185"/>
        <end position="341"/>
    </location>
</feature>
<dbReference type="Proteomes" id="UP000190230">
    <property type="component" value="Unassembled WGS sequence"/>
</dbReference>
<name>A0A1T5DQM3_9FLAO</name>
<dbReference type="EMBL" id="FUYY01000006">
    <property type="protein sequence ID" value="SKB74077.1"/>
    <property type="molecule type" value="Genomic_DNA"/>
</dbReference>
<organism evidence="4 5">
    <name type="scientific">Salegentibacter holothuriorum</name>
    <dbReference type="NCBI Taxonomy" id="241145"/>
    <lineage>
        <taxon>Bacteria</taxon>
        <taxon>Pseudomonadati</taxon>
        <taxon>Bacteroidota</taxon>
        <taxon>Flavobacteriia</taxon>
        <taxon>Flavobacteriales</taxon>
        <taxon>Flavobacteriaceae</taxon>
        <taxon>Salegentibacter</taxon>
    </lineage>
</organism>
<dbReference type="STRING" id="241145.SAMN05660776_2747"/>
<evidence type="ECO:0000313" key="5">
    <source>
        <dbReference type="Proteomes" id="UP000190230"/>
    </source>
</evidence>
<evidence type="ECO:0000259" key="3">
    <source>
        <dbReference type="Pfam" id="PF13439"/>
    </source>
</evidence>
<accession>A0A1T5DQM3</accession>
<dbReference type="InterPro" id="IPR028098">
    <property type="entry name" value="Glyco_trans_4-like_N"/>
</dbReference>
<dbReference type="SUPFAM" id="SSF53756">
    <property type="entry name" value="UDP-Glycosyltransferase/glycogen phosphorylase"/>
    <property type="match status" value="1"/>
</dbReference>
<dbReference type="Pfam" id="PF00534">
    <property type="entry name" value="Glycos_transf_1"/>
    <property type="match status" value="1"/>
</dbReference>
<dbReference type="Gene3D" id="3.40.50.2000">
    <property type="entry name" value="Glycogen Phosphorylase B"/>
    <property type="match status" value="2"/>
</dbReference>
<evidence type="ECO:0000259" key="2">
    <source>
        <dbReference type="Pfam" id="PF00534"/>
    </source>
</evidence>
<dbReference type="AlphaFoldDB" id="A0A1T5DQM3"/>
<dbReference type="PANTHER" id="PTHR46401:SF2">
    <property type="entry name" value="GLYCOSYLTRANSFERASE WBBK-RELATED"/>
    <property type="match status" value="1"/>
</dbReference>
<feature type="domain" description="Glycosyltransferase subfamily 4-like N-terminal" evidence="3">
    <location>
        <begin position="15"/>
        <end position="167"/>
    </location>
</feature>
<proteinExistence type="predicted"/>
<dbReference type="InterPro" id="IPR001296">
    <property type="entry name" value="Glyco_trans_1"/>
</dbReference>
<dbReference type="RefSeq" id="WP_079721593.1">
    <property type="nucleotide sequence ID" value="NZ_FUYY01000006.1"/>
</dbReference>
<keyword evidence="5" id="KW-1185">Reference proteome</keyword>
<sequence>MKQIIFVHLLNDFSGSPKVLSQVVDAIKRDGQEPVLYTGKGESGFLSNKTSKHKNFYYKRSENRYITLFNFMLSQQILFFKLLKYFNKDVVIYVNTMLPFGAGLAGLIMRKPVYYHVHEISLTPVTLKRFLRGIIQLTAQKVIYVSEAVRALETFKNKRSYVIHNALPSEFARKNDDLNPHTFAGQFNILMIGSLKAYKGVYEFLEIAERLRENTSLNFNLILNAEKDEIDSFFKDMSVSPNVSLIPRQKNVVSFYKNANLVLNLSRIDKWVETFGLTIIEALAFGIPVIVPPVGGPAEIVRNGKEGYLISSYEIEEIVRKIQMLSHDKNKWEELSKNALKRSLDFSEERFNMKIMASINA</sequence>
<keyword evidence="1 4" id="KW-0808">Transferase</keyword>
<dbReference type="Pfam" id="PF13439">
    <property type="entry name" value="Glyco_transf_4"/>
    <property type="match status" value="1"/>
</dbReference>
<evidence type="ECO:0000256" key="1">
    <source>
        <dbReference type="ARBA" id="ARBA00022679"/>
    </source>
</evidence>
<evidence type="ECO:0000313" key="4">
    <source>
        <dbReference type="EMBL" id="SKB74077.1"/>
    </source>
</evidence>
<protein>
    <submittedName>
        <fullName evidence="4">Glycosyltransferase involved in cell wall bisynthesis</fullName>
    </submittedName>
</protein>
<dbReference type="PANTHER" id="PTHR46401">
    <property type="entry name" value="GLYCOSYLTRANSFERASE WBBK-RELATED"/>
    <property type="match status" value="1"/>
</dbReference>
<dbReference type="GO" id="GO:0016757">
    <property type="term" value="F:glycosyltransferase activity"/>
    <property type="evidence" value="ECO:0007669"/>
    <property type="project" value="InterPro"/>
</dbReference>
<gene>
    <name evidence="4" type="ORF">SAMN05660776_2747</name>
</gene>
<dbReference type="OrthoDB" id="7560678at2"/>